<reference evidence="2" key="1">
    <citation type="submission" date="2019-04" db="EMBL/GenBank/DDBJ databases">
        <title>Evolution of Biomass-Degrading Anaerobic Consortia Revealed by Metagenomics.</title>
        <authorList>
            <person name="Peng X."/>
        </authorList>
    </citation>
    <scope>NUCLEOTIDE SEQUENCE</scope>
    <source>
        <strain evidence="2">SIG14</strain>
    </source>
</reference>
<accession>A0A8T3VVX6</accession>
<sequence>MRRKIKTLFMTVGTGVNPNSDEESYQRLAKGLYNSINKISPDYIVFFASEISKTTIDYVKELFEADDDVFIEGEDYEISILYDIDSFNDCFETFERMIWKFNILSKDKHEIIMDYTSGTKTMSAAMACCGMFYSVDLISVTGDRKNGTVSLGTETIKYQNLYKVYDKFSLMRVRNYFNANRFYTASEILEKIVDESIHTEDLMNLSNAYYAWDNMDFDVAYDFLTKVELNLLELKEIKDDIKINLKALGAIVRSQHENLKNCYILASLINNSIRRAEEYKYDDAIARLYRAFELIAQIRLASYGLTSSDIDVNILLEKKVSQEFIDALEKTRDEGKIKIGLIKDYELLAELDDDLGKYFAENRHSINNITIKRNNSILAHGLESLDKEDFDQFEELVENLARKLDKDMGKFLKETKFAKFDLKVKMNEI</sequence>
<protein>
    <submittedName>
        <fullName evidence="2">TIGR02710 family CRISPR-associated protein</fullName>
    </submittedName>
</protein>
<feature type="domain" description="Csm6 6H" evidence="1">
    <location>
        <begin position="165"/>
        <end position="246"/>
    </location>
</feature>
<evidence type="ECO:0000313" key="2">
    <source>
        <dbReference type="EMBL" id="MBE6512095.1"/>
    </source>
</evidence>
<evidence type="ECO:0000259" key="1">
    <source>
        <dbReference type="Pfam" id="PF22205"/>
    </source>
</evidence>
<dbReference type="InterPro" id="IPR054008">
    <property type="entry name" value="Csm6_6H"/>
</dbReference>
<evidence type="ECO:0000313" key="3">
    <source>
        <dbReference type="Proteomes" id="UP000732619"/>
    </source>
</evidence>
<organism evidence="2 3">
    <name type="scientific">Methanobrevibacter olleyae</name>
    <dbReference type="NCBI Taxonomy" id="294671"/>
    <lineage>
        <taxon>Archaea</taxon>
        <taxon>Methanobacteriati</taxon>
        <taxon>Methanobacteriota</taxon>
        <taxon>Methanomada group</taxon>
        <taxon>Methanobacteria</taxon>
        <taxon>Methanobacteriales</taxon>
        <taxon>Methanobacteriaceae</taxon>
        <taxon>Methanobrevibacter</taxon>
    </lineage>
</organism>
<dbReference type="Proteomes" id="UP000732619">
    <property type="component" value="Unassembled WGS sequence"/>
</dbReference>
<dbReference type="NCBIfam" id="TIGR02710">
    <property type="entry name" value="TIGR02710 family CRISPR-associated CARF protein"/>
    <property type="match status" value="1"/>
</dbReference>
<dbReference type="Pfam" id="PF22205">
    <property type="entry name" value="Csm6_6H"/>
    <property type="match status" value="1"/>
</dbReference>
<proteinExistence type="predicted"/>
<dbReference type="AlphaFoldDB" id="A0A8T3VVX6"/>
<dbReference type="InterPro" id="IPR014082">
    <property type="entry name" value="CRISPR-assoc_prot_Cas02710"/>
</dbReference>
<name>A0A8T3VVX6_METOL</name>
<dbReference type="EMBL" id="SUTG01000008">
    <property type="protein sequence ID" value="MBE6512095.1"/>
    <property type="molecule type" value="Genomic_DNA"/>
</dbReference>
<gene>
    <name evidence="2" type="ORF">E7Z75_02935</name>
</gene>
<comment type="caution">
    <text evidence="2">The sequence shown here is derived from an EMBL/GenBank/DDBJ whole genome shotgun (WGS) entry which is preliminary data.</text>
</comment>
<dbReference type="Pfam" id="PF09670">
    <property type="entry name" value="Cas_Cas02710"/>
    <property type="match status" value="1"/>
</dbReference>